<dbReference type="Gene3D" id="2.60.40.1080">
    <property type="match status" value="1"/>
</dbReference>
<dbReference type="InterPro" id="IPR008964">
    <property type="entry name" value="Invasin/intimin_cell_adhesion"/>
</dbReference>
<dbReference type="Pfam" id="PF00754">
    <property type="entry name" value="F5_F8_type_C"/>
    <property type="match status" value="3"/>
</dbReference>
<proteinExistence type="predicted"/>
<dbReference type="Pfam" id="PF02368">
    <property type="entry name" value="Big_2"/>
    <property type="match status" value="1"/>
</dbReference>
<accession>A0A553K4L2</accession>
<dbReference type="SMART" id="SM00635">
    <property type="entry name" value="BID_2"/>
    <property type="match status" value="1"/>
</dbReference>
<dbReference type="PANTHER" id="PTHR45713:SF6">
    <property type="entry name" value="F5_8 TYPE C DOMAIN-CONTAINING PROTEIN"/>
    <property type="match status" value="1"/>
</dbReference>
<dbReference type="GO" id="GO:0004565">
    <property type="term" value="F:beta-galactosidase activity"/>
    <property type="evidence" value="ECO:0007669"/>
    <property type="project" value="InterPro"/>
</dbReference>
<keyword evidence="3" id="KW-0732">Signal</keyword>
<dbReference type="InterPro" id="IPR013529">
    <property type="entry name" value="Glyco_hydro_42_N"/>
</dbReference>
<feature type="chain" id="PRO_5021809878" description="F5/8 type C domain-containing protein" evidence="3">
    <location>
        <begin position="36"/>
        <end position="1038"/>
    </location>
</feature>
<dbReference type="AlphaFoldDB" id="A0A553K4L2"/>
<comment type="caution">
    <text evidence="5">The sequence shown here is derived from an EMBL/GenBank/DDBJ whole genome shotgun (WGS) entry which is preliminary data.</text>
</comment>
<sequence>MQHGSVLKRFRTGMAATLGVGLLLGLTAAPLPAHAADIDIFDSDPHLPAGLVNLAEGKRATSSSAYEKADEGWATAFVNDGRIGTGALSYGWSTNPIGNTATETTPAWAELDLLAPSTIESVAVWPRLDGANAGQNFPVDYAIEVSDDGREWTTAATSSGNTSVTEAQVLAFEPVTGHLVRVHATRRAPGGADGALVQIAELAVYGTPQGSRLGVDKPALELLPGESDQLTALVNGSPVDGAEVTWTSADPDVATVDADGVVTAVALGGTAVTIAADGAEALVVPVEVIAERTDTDAEFMISAFWPPTAEHTNAEQYDYLAEAHVDYVQNVDSTDLQGRSLNLEMAALAAERGMRVGISDPQLNEGPSLSDEEIREIVASYENVPGVGGFYLKDEPFNANPYARVHRAVKDEAPWLYPYLNFLPMFAYPDRATYESQMDDFLELSGTDEVDYLMYDHYPFGNAPDSLNYHSMLENMSAVRTVGIENDVKTGLYLQSIGRVNADGSPAGFRRTNEAELRYEINAALAHGFKQISYFTWFTPTGRPEAFTDAIIAPDGTPTDLYEPVKQLNAEVKALGPTLMGLDAVEVYLNGPDLHGQPGIPDGFIGQVGADDDVIVSRMVNGATGRQYLMVVNNDFTAAQNIDLHVLRGVKQLEEVSRTDGSTRTLTSRNGKFQLELGKGDAVLLALPADLNYRETPGFEDPVNLALNADVTAATSEGAGGWYMDKLTDGVRVPTTQSRGWRATEVDGAVPTTVDLDLRELRSINRIDLYPAGGVFSLGRGFPGEVSVSVSTDGETWTEVASAELSVVLGEPVPSVTFPEVTAQHLRLAFHDYQQGASGPTLELAEIEVYDDDGTLPPPDSVDPGVDDEPWYEGKNIAQGRPVDTSSTTEAAVWGWSAGFVVDGQFGPTATTNGWTSQTGANSSPDEQEWVAVYLGGPYALEEVVVHPRNAASDQANAGLGFPTDYRVEASADGITWTVAAEVTGDVAVSSEPRVLALDEPVSASYVRLVGTRLKLSQHASDGYLMQIGELQVYGTPG</sequence>
<evidence type="ECO:0000313" key="6">
    <source>
        <dbReference type="Proteomes" id="UP000317638"/>
    </source>
</evidence>
<dbReference type="Gene3D" id="3.20.20.80">
    <property type="entry name" value="Glycosidases"/>
    <property type="match status" value="1"/>
</dbReference>
<keyword evidence="6" id="KW-1185">Reference proteome</keyword>
<feature type="domain" description="F5/8 type C" evidence="4">
    <location>
        <begin position="40"/>
        <end position="207"/>
    </location>
</feature>
<dbReference type="InterPro" id="IPR008979">
    <property type="entry name" value="Galactose-bd-like_sf"/>
</dbReference>
<dbReference type="OrthoDB" id="2569184at2"/>
<dbReference type="EMBL" id="VKKG01000001">
    <property type="protein sequence ID" value="TRY19637.1"/>
    <property type="molecule type" value="Genomic_DNA"/>
</dbReference>
<protein>
    <recommendedName>
        <fullName evidence="4">F5/8 type C domain-containing protein</fullName>
    </recommendedName>
</protein>
<dbReference type="GO" id="GO:0005975">
    <property type="term" value="P:carbohydrate metabolic process"/>
    <property type="evidence" value="ECO:0007669"/>
    <property type="project" value="InterPro"/>
</dbReference>
<dbReference type="InterPro" id="IPR003343">
    <property type="entry name" value="Big_2"/>
</dbReference>
<feature type="domain" description="F5/8 type C" evidence="4">
    <location>
        <begin position="692"/>
        <end position="852"/>
    </location>
</feature>
<dbReference type="InterPro" id="IPR000421">
    <property type="entry name" value="FA58C"/>
</dbReference>
<gene>
    <name evidence="5" type="ORF">FOJ82_01710</name>
</gene>
<name>A0A553K4L2_9ACTN</name>
<dbReference type="PANTHER" id="PTHR45713">
    <property type="entry name" value="FTP DOMAIN-CONTAINING PROTEIN"/>
    <property type="match status" value="1"/>
</dbReference>
<evidence type="ECO:0000259" key="4">
    <source>
        <dbReference type="PROSITE" id="PS50022"/>
    </source>
</evidence>
<dbReference type="Proteomes" id="UP000317638">
    <property type="component" value="Unassembled WGS sequence"/>
</dbReference>
<keyword evidence="2" id="KW-0326">Glycosidase</keyword>
<keyword evidence="1" id="KW-0378">Hydrolase</keyword>
<dbReference type="Gene3D" id="2.60.120.260">
    <property type="entry name" value="Galactose-binding domain-like"/>
    <property type="match status" value="3"/>
</dbReference>
<feature type="signal peptide" evidence="3">
    <location>
        <begin position="1"/>
        <end position="35"/>
    </location>
</feature>
<evidence type="ECO:0000256" key="3">
    <source>
        <dbReference type="SAM" id="SignalP"/>
    </source>
</evidence>
<evidence type="ECO:0000256" key="2">
    <source>
        <dbReference type="ARBA" id="ARBA00023295"/>
    </source>
</evidence>
<dbReference type="InterPro" id="IPR051941">
    <property type="entry name" value="BG_Antigen-Binding_Lectin"/>
</dbReference>
<dbReference type="Pfam" id="PF02449">
    <property type="entry name" value="Glyco_hydro_42"/>
    <property type="match status" value="1"/>
</dbReference>
<dbReference type="PROSITE" id="PS50022">
    <property type="entry name" value="FA58C_3"/>
    <property type="match status" value="3"/>
</dbReference>
<evidence type="ECO:0000256" key="1">
    <source>
        <dbReference type="ARBA" id="ARBA00022801"/>
    </source>
</evidence>
<reference evidence="5 6" key="1">
    <citation type="submission" date="2019-07" db="EMBL/GenBank/DDBJ databases">
        <authorList>
            <person name="Zhou L.-Y."/>
        </authorList>
    </citation>
    <scope>NUCLEOTIDE SEQUENCE [LARGE SCALE GENOMIC DNA]</scope>
    <source>
        <strain evidence="5 6">YIM 101269</strain>
    </source>
</reference>
<dbReference type="GO" id="GO:0009341">
    <property type="term" value="C:beta-galactosidase complex"/>
    <property type="evidence" value="ECO:0007669"/>
    <property type="project" value="InterPro"/>
</dbReference>
<dbReference type="SUPFAM" id="SSF49785">
    <property type="entry name" value="Galactose-binding domain-like"/>
    <property type="match status" value="3"/>
</dbReference>
<feature type="domain" description="F5/8 type C" evidence="4">
    <location>
        <begin position="912"/>
        <end position="1036"/>
    </location>
</feature>
<dbReference type="SUPFAM" id="SSF49373">
    <property type="entry name" value="Invasin/intimin cell-adhesion fragments"/>
    <property type="match status" value="1"/>
</dbReference>
<organism evidence="5 6">
    <name type="scientific">Tessaracoccus rhinocerotis</name>
    <dbReference type="NCBI Taxonomy" id="1689449"/>
    <lineage>
        <taxon>Bacteria</taxon>
        <taxon>Bacillati</taxon>
        <taxon>Actinomycetota</taxon>
        <taxon>Actinomycetes</taxon>
        <taxon>Propionibacteriales</taxon>
        <taxon>Propionibacteriaceae</taxon>
        <taxon>Tessaracoccus</taxon>
    </lineage>
</organism>
<evidence type="ECO:0000313" key="5">
    <source>
        <dbReference type="EMBL" id="TRY19637.1"/>
    </source>
</evidence>